<dbReference type="STRING" id="246195.DNO_0012"/>
<reference evidence="10 11" key="1">
    <citation type="journal article" date="2007" name="Nat. Biotechnol.">
        <title>Genome sequence and identification of candidate vaccine antigens from the animal pathogen Dichelobacter nodosus.</title>
        <authorList>
            <person name="Myers G.S."/>
            <person name="Parker D."/>
            <person name="Al-Hasani K."/>
            <person name="Kennan R.M."/>
            <person name="Seemann T."/>
            <person name="Ren Q."/>
            <person name="Badger J.H."/>
            <person name="Selengut J.D."/>
            <person name="Deboy R.T."/>
            <person name="Tettelin H."/>
            <person name="Boyce J.D."/>
            <person name="McCarl V.P."/>
            <person name="Han X."/>
            <person name="Nelson W.C."/>
            <person name="Madupu R."/>
            <person name="Mohamoud Y."/>
            <person name="Holley T."/>
            <person name="Fedorova N."/>
            <person name="Khouri H."/>
            <person name="Bottomley S.P."/>
            <person name="Whittington R.J."/>
            <person name="Adler B."/>
            <person name="Songer J.G."/>
            <person name="Rood J.I."/>
            <person name="Paulsen I.T."/>
        </authorList>
    </citation>
    <scope>NUCLEOTIDE SEQUENCE [LARGE SCALE GENOMIC DNA]</scope>
    <source>
        <strain evidence="10 11">VCS1703A</strain>
    </source>
</reference>
<dbReference type="InterPro" id="IPR001179">
    <property type="entry name" value="PPIase_FKBP_dom"/>
</dbReference>
<dbReference type="AlphaFoldDB" id="A5EX06"/>
<dbReference type="InterPro" id="IPR036944">
    <property type="entry name" value="PPIase_FKBP_N_sf"/>
</dbReference>
<dbReference type="Gene3D" id="3.10.50.40">
    <property type="match status" value="1"/>
</dbReference>
<dbReference type="PANTHER" id="PTHR43811">
    <property type="entry name" value="FKBP-TYPE PEPTIDYL-PROLYL CIS-TRANS ISOMERASE FKPA"/>
    <property type="match status" value="1"/>
</dbReference>
<dbReference type="EMBL" id="CP000513">
    <property type="protein sequence ID" value="ABQ13710.1"/>
    <property type="molecule type" value="Genomic_DNA"/>
</dbReference>
<evidence type="ECO:0000256" key="3">
    <source>
        <dbReference type="ARBA" id="ARBA00013194"/>
    </source>
</evidence>
<evidence type="ECO:0000256" key="8">
    <source>
        <dbReference type="SAM" id="SignalP"/>
    </source>
</evidence>
<evidence type="ECO:0000259" key="9">
    <source>
        <dbReference type="PROSITE" id="PS50059"/>
    </source>
</evidence>
<keyword evidence="5 6" id="KW-0413">Isomerase</keyword>
<dbReference type="eggNOG" id="COG0545">
    <property type="taxonomic scope" value="Bacteria"/>
</dbReference>
<dbReference type="GO" id="GO:0006457">
    <property type="term" value="P:protein folding"/>
    <property type="evidence" value="ECO:0007669"/>
    <property type="project" value="InterPro"/>
</dbReference>
<dbReference type="SUPFAM" id="SSF54534">
    <property type="entry name" value="FKBP-like"/>
    <property type="match status" value="1"/>
</dbReference>
<proteinExistence type="inferred from homology"/>
<comment type="catalytic activity">
    <reaction evidence="1 6">
        <text>[protein]-peptidylproline (omega=180) = [protein]-peptidylproline (omega=0)</text>
        <dbReference type="Rhea" id="RHEA:16237"/>
        <dbReference type="Rhea" id="RHEA-COMP:10747"/>
        <dbReference type="Rhea" id="RHEA-COMP:10748"/>
        <dbReference type="ChEBI" id="CHEBI:83833"/>
        <dbReference type="ChEBI" id="CHEBI:83834"/>
        <dbReference type="EC" id="5.2.1.8"/>
    </reaction>
</comment>
<evidence type="ECO:0000256" key="2">
    <source>
        <dbReference type="ARBA" id="ARBA00006577"/>
    </source>
</evidence>
<dbReference type="HOGENOM" id="CLU_013615_0_2_6"/>
<dbReference type="Pfam" id="PF01346">
    <property type="entry name" value="FKBP_N"/>
    <property type="match status" value="1"/>
</dbReference>
<organism evidence="10 11">
    <name type="scientific">Dichelobacter nodosus (strain VCS1703A)</name>
    <dbReference type="NCBI Taxonomy" id="246195"/>
    <lineage>
        <taxon>Bacteria</taxon>
        <taxon>Pseudomonadati</taxon>
        <taxon>Pseudomonadota</taxon>
        <taxon>Gammaproteobacteria</taxon>
        <taxon>Cardiobacteriales</taxon>
        <taxon>Cardiobacteriaceae</taxon>
        <taxon>Dichelobacter</taxon>
    </lineage>
</organism>
<evidence type="ECO:0000313" key="10">
    <source>
        <dbReference type="EMBL" id="ABQ13710.1"/>
    </source>
</evidence>
<dbReference type="EC" id="5.2.1.8" evidence="3 6"/>
<dbReference type="PANTHER" id="PTHR43811:SF19">
    <property type="entry name" value="39 KDA FK506-BINDING NUCLEAR PROTEIN"/>
    <property type="match status" value="1"/>
</dbReference>
<evidence type="ECO:0000313" key="11">
    <source>
        <dbReference type="Proteomes" id="UP000000248"/>
    </source>
</evidence>
<dbReference type="GO" id="GO:0003755">
    <property type="term" value="F:peptidyl-prolyl cis-trans isomerase activity"/>
    <property type="evidence" value="ECO:0007669"/>
    <property type="project" value="UniProtKB-KW"/>
</dbReference>
<dbReference type="Pfam" id="PF00254">
    <property type="entry name" value="FKBP_C"/>
    <property type="match status" value="1"/>
</dbReference>
<protein>
    <recommendedName>
        <fullName evidence="3 6">peptidylprolyl isomerase</fullName>
        <ecNumber evidence="3 6">5.2.1.8</ecNumber>
    </recommendedName>
</protein>
<feature type="signal peptide" evidence="8">
    <location>
        <begin position="1"/>
        <end position="22"/>
    </location>
</feature>
<dbReference type="InterPro" id="IPR000774">
    <property type="entry name" value="PPIase_FKBP_N"/>
</dbReference>
<evidence type="ECO:0000256" key="7">
    <source>
        <dbReference type="SAM" id="Coils"/>
    </source>
</evidence>
<name>A5EX06_DICNV</name>
<keyword evidence="11" id="KW-1185">Reference proteome</keyword>
<evidence type="ECO:0000256" key="4">
    <source>
        <dbReference type="ARBA" id="ARBA00023110"/>
    </source>
</evidence>
<comment type="similarity">
    <text evidence="2">Belongs to the FKBP-type PPIase family.</text>
</comment>
<dbReference type="PROSITE" id="PS50059">
    <property type="entry name" value="FKBP_PPIASE"/>
    <property type="match status" value="1"/>
</dbReference>
<keyword evidence="7" id="KW-0175">Coiled coil</keyword>
<keyword evidence="8" id="KW-0732">Signal</keyword>
<feature type="domain" description="PPIase FKBP-type" evidence="9">
    <location>
        <begin position="147"/>
        <end position="232"/>
    </location>
</feature>
<dbReference type="Proteomes" id="UP000000248">
    <property type="component" value="Chromosome"/>
</dbReference>
<dbReference type="KEGG" id="dno:DNO_0012"/>
<dbReference type="Gene3D" id="1.10.287.460">
    <property type="entry name" value="Peptidyl-prolyl cis-trans isomerase, FKBP-type, N-terminal domain"/>
    <property type="match status" value="1"/>
</dbReference>
<feature type="chain" id="PRO_5002682500" description="peptidylprolyl isomerase" evidence="8">
    <location>
        <begin position="23"/>
        <end position="329"/>
    </location>
</feature>
<dbReference type="RefSeq" id="WP_011927772.1">
    <property type="nucleotide sequence ID" value="NC_009446.1"/>
</dbReference>
<dbReference type="InterPro" id="IPR046357">
    <property type="entry name" value="PPIase_dom_sf"/>
</dbReference>
<gene>
    <name evidence="10" type="ordered locus">DNO_0012</name>
</gene>
<accession>A5EX06</accession>
<evidence type="ECO:0000256" key="1">
    <source>
        <dbReference type="ARBA" id="ARBA00000971"/>
    </source>
</evidence>
<keyword evidence="4 6" id="KW-0697">Rotamase</keyword>
<evidence type="ECO:0000256" key="5">
    <source>
        <dbReference type="ARBA" id="ARBA00023235"/>
    </source>
</evidence>
<sequence length="329" mass="35590">MMKKTSLLLSAAIALSLTQVYAGVVLKNEGQKVGYAIGVDMGSSIAQLGISDGEELDFNAVILGLRDAYQKKDLLLTQDEMTKTLQDFSEKRLQAMKKEMEKIAAEEAEKGKAFLEENAKKDGVITTESGLQYKVVKKGTGAKPNSDDRVTVDYTGTLIDGTEFDSSKGREPITINVQDVIAGWVEGLQLMTEGANYIFYIPSDLAYGSRGAGNAIPPNATLIFDVNLLKIEKNEAEAEADKKESIAKSINKSLEEATEIVKAEVEADKKESIAKSINKSLEEATETVKAEAEADKKEAIANSINKSLEEAAEAVKEVIEAKPDEAAKK</sequence>
<evidence type="ECO:0000256" key="6">
    <source>
        <dbReference type="PROSITE-ProRule" id="PRU00277"/>
    </source>
</evidence>
<feature type="coiled-coil region" evidence="7">
    <location>
        <begin position="226"/>
        <end position="298"/>
    </location>
</feature>